<dbReference type="Proteomes" id="UP000608154">
    <property type="component" value="Unassembled WGS sequence"/>
</dbReference>
<dbReference type="EMBL" id="BMHK01000068">
    <property type="protein sequence ID" value="GGC16705.1"/>
    <property type="molecule type" value="Genomic_DNA"/>
</dbReference>
<sequence length="144" mass="15010">MIAAVTGCSSTYDIHATVIDGTVAFVADTNLLGNPDCVGSISVEADDGPPAIPAPGDDVDAVRRGTYWEETFASPSCENPYPVKYGATLMGPPFVYADGQTKSVKAKPLVRGVTYTVTARSSGSAYGGGKFRLTMNGKVTNLPR</sequence>
<organism evidence="1 2">
    <name type="scientific">Novosphingobium endophyticum</name>
    <dbReference type="NCBI Taxonomy" id="1955250"/>
    <lineage>
        <taxon>Bacteria</taxon>
        <taxon>Pseudomonadati</taxon>
        <taxon>Pseudomonadota</taxon>
        <taxon>Alphaproteobacteria</taxon>
        <taxon>Sphingomonadales</taxon>
        <taxon>Sphingomonadaceae</taxon>
        <taxon>Novosphingobium</taxon>
    </lineage>
</organism>
<protein>
    <submittedName>
        <fullName evidence="1">Uncharacterized protein</fullName>
    </submittedName>
</protein>
<name>A0A916TVU9_9SPHN</name>
<proteinExistence type="predicted"/>
<comment type="caution">
    <text evidence="1">The sequence shown here is derived from an EMBL/GenBank/DDBJ whole genome shotgun (WGS) entry which is preliminary data.</text>
</comment>
<reference evidence="1" key="2">
    <citation type="submission" date="2020-09" db="EMBL/GenBank/DDBJ databases">
        <authorList>
            <person name="Sun Q."/>
            <person name="Zhou Y."/>
        </authorList>
    </citation>
    <scope>NUCLEOTIDE SEQUENCE</scope>
    <source>
        <strain evidence="1">CGMCC 1.15095</strain>
    </source>
</reference>
<evidence type="ECO:0000313" key="2">
    <source>
        <dbReference type="Proteomes" id="UP000608154"/>
    </source>
</evidence>
<dbReference type="AlphaFoldDB" id="A0A916TVU9"/>
<keyword evidence="2" id="KW-1185">Reference proteome</keyword>
<gene>
    <name evidence="1" type="ORF">GCM10011494_39500</name>
</gene>
<evidence type="ECO:0000313" key="1">
    <source>
        <dbReference type="EMBL" id="GGC16705.1"/>
    </source>
</evidence>
<reference evidence="1" key="1">
    <citation type="journal article" date="2014" name="Int. J. Syst. Evol. Microbiol.">
        <title>Complete genome sequence of Corynebacterium casei LMG S-19264T (=DSM 44701T), isolated from a smear-ripened cheese.</title>
        <authorList>
            <consortium name="US DOE Joint Genome Institute (JGI-PGF)"/>
            <person name="Walter F."/>
            <person name="Albersmeier A."/>
            <person name="Kalinowski J."/>
            <person name="Ruckert C."/>
        </authorList>
    </citation>
    <scope>NUCLEOTIDE SEQUENCE</scope>
    <source>
        <strain evidence="1">CGMCC 1.15095</strain>
    </source>
</reference>
<accession>A0A916TVU9</accession>